<comment type="caution">
    <text evidence="1">The sequence shown here is derived from an EMBL/GenBank/DDBJ whole genome shotgun (WGS) entry which is preliminary data.</text>
</comment>
<organism evidence="1 2">
    <name type="scientific">Araneus ventricosus</name>
    <name type="common">Orbweaver spider</name>
    <name type="synonym">Epeira ventricosa</name>
    <dbReference type="NCBI Taxonomy" id="182803"/>
    <lineage>
        <taxon>Eukaryota</taxon>
        <taxon>Metazoa</taxon>
        <taxon>Ecdysozoa</taxon>
        <taxon>Arthropoda</taxon>
        <taxon>Chelicerata</taxon>
        <taxon>Arachnida</taxon>
        <taxon>Araneae</taxon>
        <taxon>Araneomorphae</taxon>
        <taxon>Entelegynae</taxon>
        <taxon>Araneoidea</taxon>
        <taxon>Araneidae</taxon>
        <taxon>Araneus</taxon>
    </lineage>
</organism>
<protein>
    <submittedName>
        <fullName evidence="1">Uncharacterized protein</fullName>
    </submittedName>
</protein>
<evidence type="ECO:0000313" key="2">
    <source>
        <dbReference type="Proteomes" id="UP000499080"/>
    </source>
</evidence>
<name>A0A4Y2INW2_ARAVE</name>
<sequence>MSSPEEGCPRRQQLLITRVRPNPLIIGRRAGTSALSCPTKQRKSITFAPSPDSMELSERSCRLSERNWMRSTENYFVSKSFFPNFFKEEE</sequence>
<dbReference type="Proteomes" id="UP000499080">
    <property type="component" value="Unassembled WGS sequence"/>
</dbReference>
<reference evidence="1 2" key="1">
    <citation type="journal article" date="2019" name="Sci. Rep.">
        <title>Orb-weaving spider Araneus ventricosus genome elucidates the spidroin gene catalogue.</title>
        <authorList>
            <person name="Kono N."/>
            <person name="Nakamura H."/>
            <person name="Ohtoshi R."/>
            <person name="Moran D.A.P."/>
            <person name="Shinohara A."/>
            <person name="Yoshida Y."/>
            <person name="Fujiwara M."/>
            <person name="Mori M."/>
            <person name="Tomita M."/>
            <person name="Arakawa K."/>
        </authorList>
    </citation>
    <scope>NUCLEOTIDE SEQUENCE [LARGE SCALE GENOMIC DNA]</scope>
</reference>
<dbReference type="AlphaFoldDB" id="A0A4Y2INW2"/>
<evidence type="ECO:0000313" key="1">
    <source>
        <dbReference type="EMBL" id="GBM79498.1"/>
    </source>
</evidence>
<accession>A0A4Y2INW2</accession>
<gene>
    <name evidence="1" type="ORF">AVEN_57335_1</name>
</gene>
<dbReference type="EMBL" id="BGPR01002824">
    <property type="protein sequence ID" value="GBM79498.1"/>
    <property type="molecule type" value="Genomic_DNA"/>
</dbReference>
<proteinExistence type="predicted"/>
<keyword evidence="2" id="KW-1185">Reference proteome</keyword>